<gene>
    <name evidence="1" type="ORF">Raf01_58210</name>
</gene>
<dbReference type="Gene3D" id="1.10.490.110">
    <property type="entry name" value="Uncharacterized conserved protein DUF2267"/>
    <property type="match status" value="1"/>
</dbReference>
<dbReference type="InterPro" id="IPR038282">
    <property type="entry name" value="DUF2267_sf"/>
</dbReference>
<evidence type="ECO:0008006" key="3">
    <source>
        <dbReference type="Google" id="ProtNLM"/>
    </source>
</evidence>
<organism evidence="1 2">
    <name type="scientific">Rugosimonospora africana</name>
    <dbReference type="NCBI Taxonomy" id="556532"/>
    <lineage>
        <taxon>Bacteria</taxon>
        <taxon>Bacillati</taxon>
        <taxon>Actinomycetota</taxon>
        <taxon>Actinomycetes</taxon>
        <taxon>Micromonosporales</taxon>
        <taxon>Micromonosporaceae</taxon>
        <taxon>Rugosimonospora</taxon>
    </lineage>
</organism>
<evidence type="ECO:0000313" key="2">
    <source>
        <dbReference type="Proteomes" id="UP000642748"/>
    </source>
</evidence>
<dbReference type="Proteomes" id="UP000642748">
    <property type="component" value="Unassembled WGS sequence"/>
</dbReference>
<evidence type="ECO:0000313" key="1">
    <source>
        <dbReference type="EMBL" id="GIH17649.1"/>
    </source>
</evidence>
<name>A0A8J3VT27_9ACTN</name>
<dbReference type="AlphaFoldDB" id="A0A8J3VT27"/>
<sequence length="125" mass="13768">MDYDEFIQGVAGRLGTSRDEATALSLATLVTLSERISGGEVRDLAAQLPERLRGWLLPTEENAERFGLAEFLRRIETHAAVNTERAQEGARAVLATLREAVTGKDFADTLTQLPKEFWAVVEPTP</sequence>
<keyword evidence="2" id="KW-1185">Reference proteome</keyword>
<accession>A0A8J3VT27</accession>
<dbReference type="EMBL" id="BONZ01000056">
    <property type="protein sequence ID" value="GIH17649.1"/>
    <property type="molecule type" value="Genomic_DNA"/>
</dbReference>
<dbReference type="RefSeq" id="WP_203921194.1">
    <property type="nucleotide sequence ID" value="NZ_BONZ01000056.1"/>
</dbReference>
<dbReference type="Pfam" id="PF10025">
    <property type="entry name" value="DUF2267"/>
    <property type="match status" value="1"/>
</dbReference>
<dbReference type="InterPro" id="IPR018727">
    <property type="entry name" value="DUF2267"/>
</dbReference>
<proteinExistence type="predicted"/>
<protein>
    <recommendedName>
        <fullName evidence="3">DUF2267 domain-containing protein</fullName>
    </recommendedName>
</protein>
<reference evidence="1" key="1">
    <citation type="submission" date="2021-01" db="EMBL/GenBank/DDBJ databases">
        <title>Whole genome shotgun sequence of Rugosimonospora africana NBRC 104875.</title>
        <authorList>
            <person name="Komaki H."/>
            <person name="Tamura T."/>
        </authorList>
    </citation>
    <scope>NUCLEOTIDE SEQUENCE</scope>
    <source>
        <strain evidence="1">NBRC 104875</strain>
    </source>
</reference>
<comment type="caution">
    <text evidence="1">The sequence shown here is derived from an EMBL/GenBank/DDBJ whole genome shotgun (WGS) entry which is preliminary data.</text>
</comment>